<dbReference type="RefSeq" id="WP_394163940.1">
    <property type="nucleotide sequence ID" value="NZ_JBHGCJ010000010.1"/>
</dbReference>
<feature type="compositionally biased region" description="Polar residues" evidence="1">
    <location>
        <begin position="120"/>
        <end position="134"/>
    </location>
</feature>
<dbReference type="Proteomes" id="UP001605261">
    <property type="component" value="Unassembled WGS sequence"/>
</dbReference>
<dbReference type="EMBL" id="JBHGCJ010000010">
    <property type="protein sequence ID" value="MFG6110236.1"/>
    <property type="molecule type" value="Genomic_DNA"/>
</dbReference>
<comment type="caution">
    <text evidence="2">The sequence shown here is derived from an EMBL/GenBank/DDBJ whole genome shotgun (WGS) entry which is preliminary data.</text>
</comment>
<accession>A0ABW7CZ46</accession>
<protein>
    <submittedName>
        <fullName evidence="2">Uncharacterized protein</fullName>
    </submittedName>
</protein>
<proteinExistence type="predicted"/>
<evidence type="ECO:0000313" key="2">
    <source>
        <dbReference type="EMBL" id="MFG6110236.1"/>
    </source>
</evidence>
<gene>
    <name evidence="2" type="ORF">ACEU0G_000097</name>
</gene>
<organism evidence="2 3">
    <name type="scientific">Stenotrophomonas nematodicola</name>
    <dbReference type="NCBI Taxonomy" id="2656746"/>
    <lineage>
        <taxon>Bacteria</taxon>
        <taxon>Pseudomonadati</taxon>
        <taxon>Pseudomonadota</taxon>
        <taxon>Gammaproteobacteria</taxon>
        <taxon>Lysobacterales</taxon>
        <taxon>Lysobacteraceae</taxon>
        <taxon>Stenotrophomonas</taxon>
    </lineage>
</organism>
<reference evidence="2 3" key="1">
    <citation type="submission" date="2024-09" db="EMBL/GenBank/DDBJ databases">
        <authorList>
            <consortium name="All-Russian atlas of soil microorganisms"/>
            <consortium name="as a basis for the search for new antimicrobial producers and enzymes with unique properties"/>
            <person name="Sokolova E.A."/>
            <person name="Voronina E.N."/>
        </authorList>
    </citation>
    <scope>NUCLEOTIDE SEQUENCE [LARGE SCALE GENOMIC DNA]</scope>
    <source>
        <strain evidence="2 3">AF-22b-331.1</strain>
    </source>
</reference>
<feature type="region of interest" description="Disordered" evidence="1">
    <location>
        <begin position="76"/>
        <end position="134"/>
    </location>
</feature>
<evidence type="ECO:0000313" key="3">
    <source>
        <dbReference type="Proteomes" id="UP001605261"/>
    </source>
</evidence>
<name>A0ABW7CZ46_9GAMM</name>
<evidence type="ECO:0000256" key="1">
    <source>
        <dbReference type="SAM" id="MobiDB-lite"/>
    </source>
</evidence>
<sequence>MVSKENPVRTRQDSIDTLDRAAAAKGDARTMPGMEEIREAAEAVRPLDIPNPVNKIMIEDGIAKATKPELEQLSEDCGKLSQHAKAEDEAKRQKQVLIDALNNPPAPDDDAPAATEEKNASSTEADTSPTPRRL</sequence>
<keyword evidence="3" id="KW-1185">Reference proteome</keyword>